<reference evidence="1" key="1">
    <citation type="journal article" date="2015" name="Nature">
        <title>Complex archaea that bridge the gap between prokaryotes and eukaryotes.</title>
        <authorList>
            <person name="Spang A."/>
            <person name="Saw J.H."/>
            <person name="Jorgensen S.L."/>
            <person name="Zaremba-Niedzwiedzka K."/>
            <person name="Martijn J."/>
            <person name="Lind A.E."/>
            <person name="van Eijk R."/>
            <person name="Schleper C."/>
            <person name="Guy L."/>
            <person name="Ettema T.J."/>
        </authorList>
    </citation>
    <scope>NUCLEOTIDE SEQUENCE</scope>
</reference>
<accession>A0A0F9I0F2</accession>
<protein>
    <submittedName>
        <fullName evidence="1">Uncharacterized protein</fullName>
    </submittedName>
</protein>
<name>A0A0F9I0F2_9ZZZZ</name>
<comment type="caution">
    <text evidence="1">The sequence shown here is derived from an EMBL/GenBank/DDBJ whole genome shotgun (WGS) entry which is preliminary data.</text>
</comment>
<organism evidence="1">
    <name type="scientific">marine sediment metagenome</name>
    <dbReference type="NCBI Taxonomy" id="412755"/>
    <lineage>
        <taxon>unclassified sequences</taxon>
        <taxon>metagenomes</taxon>
        <taxon>ecological metagenomes</taxon>
    </lineage>
</organism>
<dbReference type="AlphaFoldDB" id="A0A0F9I0F2"/>
<gene>
    <name evidence="1" type="ORF">LCGC14_2000710</name>
</gene>
<proteinExistence type="predicted"/>
<sequence length="328" mass="34963">MPSTGIGVYLGSASVSEGDEISSTYLGRHLTFLASDITGQADALVTKGKPVVVGEHIVGIALDTEVVGGDLIPVDTEGIWGVEVVATDEDGNVAVVAGDELFIHLTTGVVSKNYNKSTHTHFGYALGGIAAGSTFVIAVKLHWDPDDECELVGQSGAESVNTRAGHRFREYHYEAQGGGYIHGDHLELTISTVSCPSAQALVRKLKWTADDNWITGYAAVGEFEIEVVGGAGTMDTICAIHLTSNIGVLSATGHNNYVNSWIYCQEYSADNEMINDMFSIVDTDADYPFTTDGNALFTTLAGDVAATHALRFIVNGTQYWMLCRNAIT</sequence>
<evidence type="ECO:0000313" key="1">
    <source>
        <dbReference type="EMBL" id="KKL80842.1"/>
    </source>
</evidence>
<dbReference type="EMBL" id="LAZR01022735">
    <property type="protein sequence ID" value="KKL80842.1"/>
    <property type="molecule type" value="Genomic_DNA"/>
</dbReference>